<evidence type="ECO:0000313" key="3">
    <source>
        <dbReference type="Proteomes" id="UP001207228"/>
    </source>
</evidence>
<comment type="caution">
    <text evidence="2">The sequence shown here is derived from an EMBL/GenBank/DDBJ whole genome shotgun (WGS) entry which is preliminary data.</text>
</comment>
<keyword evidence="1" id="KW-1133">Transmembrane helix</keyword>
<protein>
    <submittedName>
        <fullName evidence="2">TIGR00341 family protein</fullName>
    </submittedName>
</protein>
<feature type="transmembrane region" description="Helical" evidence="1">
    <location>
        <begin position="157"/>
        <end position="179"/>
    </location>
</feature>
<proteinExistence type="predicted"/>
<dbReference type="Proteomes" id="UP001207228">
    <property type="component" value="Unassembled WGS sequence"/>
</dbReference>
<keyword evidence="1" id="KW-0472">Membrane</keyword>
<feature type="transmembrane region" description="Helical" evidence="1">
    <location>
        <begin position="132"/>
        <end position="150"/>
    </location>
</feature>
<keyword evidence="1" id="KW-0812">Transmembrane</keyword>
<reference evidence="2 3" key="1">
    <citation type="submission" date="2022-11" db="EMBL/GenBank/DDBJ databases">
        <title>The characterization of three novel Bacteroidetes species and genomic analysis of their roles in tidal elemental geochemical cycles.</title>
        <authorList>
            <person name="Ma K.-J."/>
        </authorList>
    </citation>
    <scope>NUCLEOTIDE SEQUENCE [LARGE SCALE GENOMIC DNA]</scope>
    <source>
        <strain evidence="2 3">M82</strain>
    </source>
</reference>
<sequence length="471" mass="52492">MLLQSLKNLADSVLNIQHETDEEGTIREINDKIPIRGNNTWMLICSAVLASIGLDTGSGAVIIGAMLVSPLMSPILGVGLSVGINDREMLIDSIKNLALAAAAGLLVSFLYFSVTPLGEPTNELLARTTPTLLDVGVAFFGGVAGIVSISRSDKSTAIPGVAIATALMPPLCTAGYGLAVGRYDFFLGGFYLFFINAVFISLATYMIVKYLHFHMKEYVDQAKQKRVAQAMVLVLVIVVLPSVYFLYNIYSDIQTKKQVEQLVISDFTKRNNEIIKWEMQTGDSLKYVKIYSVGKQVDEKLVQHYDQVLAQNKLGNYRVKLVQLDVSPEEVQKIAYDITNNMTRDFLKTLELQKLQEHHSDSLRRRQALELSGSATRDLKILFPEIQKVQVGDMVATTNPTKPDTITQVMIDWREKQQPLQEAKQVKNTKEVAPAPKPTLQAEQVQEYESRIKQFLSVKLQRDSVQVISTF</sequence>
<keyword evidence="3" id="KW-1185">Reference proteome</keyword>
<organism evidence="2 3">
    <name type="scientific">Pontibacter anaerobius</name>
    <dbReference type="NCBI Taxonomy" id="2993940"/>
    <lineage>
        <taxon>Bacteria</taxon>
        <taxon>Pseudomonadati</taxon>
        <taxon>Bacteroidota</taxon>
        <taxon>Cytophagia</taxon>
        <taxon>Cytophagales</taxon>
        <taxon>Hymenobacteraceae</taxon>
        <taxon>Pontibacter</taxon>
    </lineage>
</organism>
<feature type="transmembrane region" description="Helical" evidence="1">
    <location>
        <begin position="227"/>
        <end position="247"/>
    </location>
</feature>
<feature type="transmembrane region" description="Helical" evidence="1">
    <location>
        <begin position="185"/>
        <end position="207"/>
    </location>
</feature>
<dbReference type="NCBIfam" id="TIGR00341">
    <property type="entry name" value="TIGR00341 family protein"/>
    <property type="match status" value="1"/>
</dbReference>
<dbReference type="RefSeq" id="WP_266051408.1">
    <property type="nucleotide sequence ID" value="NZ_JAPFQO010000002.1"/>
</dbReference>
<dbReference type="PANTHER" id="PTHR20992:SF9">
    <property type="entry name" value="AT15442P-RELATED"/>
    <property type="match status" value="1"/>
</dbReference>
<gene>
    <name evidence="2" type="ORF">OO017_05265</name>
</gene>
<dbReference type="PANTHER" id="PTHR20992">
    <property type="entry name" value="AT15442P-RELATED"/>
    <property type="match status" value="1"/>
</dbReference>
<dbReference type="EMBL" id="JAPFQO010000002">
    <property type="protein sequence ID" value="MCX2739347.1"/>
    <property type="molecule type" value="Genomic_DNA"/>
</dbReference>
<evidence type="ECO:0000313" key="2">
    <source>
        <dbReference type="EMBL" id="MCX2739347.1"/>
    </source>
</evidence>
<dbReference type="Pfam" id="PF04087">
    <property type="entry name" value="DUF389"/>
    <property type="match status" value="1"/>
</dbReference>
<evidence type="ECO:0000256" key="1">
    <source>
        <dbReference type="SAM" id="Phobius"/>
    </source>
</evidence>
<feature type="transmembrane region" description="Helical" evidence="1">
    <location>
        <begin position="94"/>
        <end position="112"/>
    </location>
</feature>
<feature type="transmembrane region" description="Helical" evidence="1">
    <location>
        <begin position="60"/>
        <end position="82"/>
    </location>
</feature>
<accession>A0ABT3RCT5</accession>
<name>A0ABT3RCT5_9BACT</name>
<dbReference type="InterPro" id="IPR005240">
    <property type="entry name" value="DUF389"/>
</dbReference>